<gene>
    <name evidence="11" type="ORF">A4U43_C02F4120</name>
</gene>
<dbReference type="Gene3D" id="2.160.20.10">
    <property type="entry name" value="Single-stranded right-handed beta-helix, Pectin lyase-like"/>
    <property type="match status" value="2"/>
</dbReference>
<feature type="compositionally biased region" description="Polar residues" evidence="9">
    <location>
        <begin position="1"/>
        <end position="11"/>
    </location>
</feature>
<evidence type="ECO:0000256" key="6">
    <source>
        <dbReference type="ARBA" id="ARBA00022837"/>
    </source>
</evidence>
<sequence length="386" mass="42571">MDGNLSQSATPSHPPVADNQKCHSYQQTQFSNTLNKPAHSLPGLITKLTMVLSVKLSLSFLVLAPLLALASSKSKDRSYINKNAIDRCWRNDPHWASARKDLAWCSIGYAGKMKKLAGSGVKYYEVTDSSDDPEKPKEGTLRYGATTIPGKGSNVIIHGLHIHDIQSTSSGKVMMPAGRVVSISRQDLDAISIKTSTKVWVDHNTLYRGKDGLVDVTHGSRRVTVSNNLFKEHDKVMLLGHDDSFVQDKEMRVTVAYNHFGPDCRQRMPRIRHGRVHVANNYHDGWYEYAIGGGANPTIMSEGNLYIATDRPDHKKVAWRESGHNWHVKSVGDVFANGAVFSLQATDENTKPPYGQKQRFDVGSGNDVPEITKDAGALSCSTSKLC</sequence>
<evidence type="ECO:0000256" key="3">
    <source>
        <dbReference type="ARBA" id="ARBA00012272"/>
    </source>
</evidence>
<keyword evidence="7 8" id="KW-0456">Lyase</keyword>
<dbReference type="PRINTS" id="PR00807">
    <property type="entry name" value="AMBALLERGEN"/>
</dbReference>
<dbReference type="GO" id="GO:0046872">
    <property type="term" value="F:metal ion binding"/>
    <property type="evidence" value="ECO:0007669"/>
    <property type="project" value="UniProtKB-KW"/>
</dbReference>
<dbReference type="InterPro" id="IPR045032">
    <property type="entry name" value="PEL"/>
</dbReference>
<dbReference type="InterPro" id="IPR018082">
    <property type="entry name" value="AmbAllergen"/>
</dbReference>
<accession>A0A5P1FKT5</accession>
<organism evidence="11 12">
    <name type="scientific">Asparagus officinalis</name>
    <name type="common">Garden asparagus</name>
    <dbReference type="NCBI Taxonomy" id="4686"/>
    <lineage>
        <taxon>Eukaryota</taxon>
        <taxon>Viridiplantae</taxon>
        <taxon>Streptophyta</taxon>
        <taxon>Embryophyta</taxon>
        <taxon>Tracheophyta</taxon>
        <taxon>Spermatophyta</taxon>
        <taxon>Magnoliopsida</taxon>
        <taxon>Liliopsida</taxon>
        <taxon>Asparagales</taxon>
        <taxon>Asparagaceae</taxon>
        <taxon>Asparagoideae</taxon>
        <taxon>Asparagus</taxon>
    </lineage>
</organism>
<feature type="region of interest" description="Disordered" evidence="9">
    <location>
        <begin position="1"/>
        <end position="21"/>
    </location>
</feature>
<comment type="similarity">
    <text evidence="8">Belongs to the polysaccharide lyase 1 family.</text>
</comment>
<proteinExistence type="inferred from homology"/>
<keyword evidence="12" id="KW-1185">Reference proteome</keyword>
<dbReference type="OMA" id="MHIRLER"/>
<dbReference type="SUPFAM" id="SSF51126">
    <property type="entry name" value="Pectin lyase-like"/>
    <property type="match status" value="1"/>
</dbReference>
<keyword evidence="5" id="KW-0732">Signal</keyword>
<dbReference type="PANTHER" id="PTHR31683:SF74">
    <property type="entry name" value="PECTATE LYASE"/>
    <property type="match status" value="1"/>
</dbReference>
<evidence type="ECO:0000256" key="5">
    <source>
        <dbReference type="ARBA" id="ARBA00022729"/>
    </source>
</evidence>
<keyword evidence="6 8" id="KW-0106">Calcium</keyword>
<dbReference type="Proteomes" id="UP000243459">
    <property type="component" value="Chromosome 2"/>
</dbReference>
<protein>
    <recommendedName>
        <fullName evidence="3 8">Pectate lyase</fullName>
        <ecNumber evidence="3 8">4.2.2.2</ecNumber>
    </recommendedName>
</protein>
<evidence type="ECO:0000256" key="2">
    <source>
        <dbReference type="ARBA" id="ARBA00005220"/>
    </source>
</evidence>
<evidence type="ECO:0000259" key="10">
    <source>
        <dbReference type="SMART" id="SM00656"/>
    </source>
</evidence>
<dbReference type="GO" id="GO:0030570">
    <property type="term" value="F:pectate lyase activity"/>
    <property type="evidence" value="ECO:0007669"/>
    <property type="project" value="UniProtKB-EC"/>
</dbReference>
<dbReference type="PANTHER" id="PTHR31683">
    <property type="entry name" value="PECTATE LYASE 18-RELATED"/>
    <property type="match status" value="1"/>
</dbReference>
<feature type="domain" description="Pectate lyase" evidence="10">
    <location>
        <begin position="119"/>
        <end position="312"/>
    </location>
</feature>
<evidence type="ECO:0000256" key="7">
    <source>
        <dbReference type="ARBA" id="ARBA00023239"/>
    </source>
</evidence>
<dbReference type="EMBL" id="CM007382">
    <property type="protein sequence ID" value="ONK77200.1"/>
    <property type="molecule type" value="Genomic_DNA"/>
</dbReference>
<comment type="catalytic activity">
    <reaction evidence="1 8">
        <text>Eliminative cleavage of (1-&gt;4)-alpha-D-galacturonan to give oligosaccharides with 4-deoxy-alpha-D-galact-4-enuronosyl groups at their non-reducing ends.</text>
        <dbReference type="EC" id="4.2.2.2"/>
    </reaction>
</comment>
<dbReference type="EC" id="4.2.2.2" evidence="3 8"/>
<evidence type="ECO:0000256" key="9">
    <source>
        <dbReference type="SAM" id="MobiDB-lite"/>
    </source>
</evidence>
<reference evidence="12" key="1">
    <citation type="journal article" date="2017" name="Nat. Commun.">
        <title>The asparagus genome sheds light on the origin and evolution of a young Y chromosome.</title>
        <authorList>
            <person name="Harkess A."/>
            <person name="Zhou J."/>
            <person name="Xu C."/>
            <person name="Bowers J.E."/>
            <person name="Van der Hulst R."/>
            <person name="Ayyampalayam S."/>
            <person name="Mercati F."/>
            <person name="Riccardi P."/>
            <person name="McKain M.R."/>
            <person name="Kakrana A."/>
            <person name="Tang H."/>
            <person name="Ray J."/>
            <person name="Groenendijk J."/>
            <person name="Arikit S."/>
            <person name="Mathioni S.M."/>
            <person name="Nakano M."/>
            <person name="Shan H."/>
            <person name="Telgmann-Rauber A."/>
            <person name="Kanno A."/>
            <person name="Yue Z."/>
            <person name="Chen H."/>
            <person name="Li W."/>
            <person name="Chen Y."/>
            <person name="Xu X."/>
            <person name="Zhang Y."/>
            <person name="Luo S."/>
            <person name="Chen H."/>
            <person name="Gao J."/>
            <person name="Mao Z."/>
            <person name="Pires J.C."/>
            <person name="Luo M."/>
            <person name="Kudrna D."/>
            <person name="Wing R.A."/>
            <person name="Meyers B.C."/>
            <person name="Yi K."/>
            <person name="Kong H."/>
            <person name="Lavrijsen P."/>
            <person name="Sunseri F."/>
            <person name="Falavigna A."/>
            <person name="Ye Y."/>
            <person name="Leebens-Mack J.H."/>
            <person name="Chen G."/>
        </authorList>
    </citation>
    <scope>NUCLEOTIDE SEQUENCE [LARGE SCALE GENOMIC DNA]</scope>
    <source>
        <strain evidence="12">cv. DH0086</strain>
    </source>
</reference>
<dbReference type="Pfam" id="PF00544">
    <property type="entry name" value="Pectate_lyase_4"/>
    <property type="match status" value="1"/>
</dbReference>
<dbReference type="InterPro" id="IPR011050">
    <property type="entry name" value="Pectin_lyase_fold/virulence"/>
</dbReference>
<keyword evidence="4 8" id="KW-0479">Metal-binding</keyword>
<comment type="pathway">
    <text evidence="2 8">Glycan metabolism; pectin degradation; 2-dehydro-3-deoxy-D-gluconate from pectin: step 2/5.</text>
</comment>
<evidence type="ECO:0000313" key="11">
    <source>
        <dbReference type="EMBL" id="ONK77200.1"/>
    </source>
</evidence>
<dbReference type="AlphaFoldDB" id="A0A5P1FKT5"/>
<dbReference type="InterPro" id="IPR012334">
    <property type="entry name" value="Pectin_lyas_fold"/>
</dbReference>
<evidence type="ECO:0000256" key="8">
    <source>
        <dbReference type="RuleBase" id="RU361123"/>
    </source>
</evidence>
<dbReference type="InterPro" id="IPR002022">
    <property type="entry name" value="Pec_lyase"/>
</dbReference>
<name>A0A5P1FKT5_ASPOF</name>
<comment type="cofactor">
    <cofactor evidence="8">
        <name>Ca(2+)</name>
        <dbReference type="ChEBI" id="CHEBI:29108"/>
    </cofactor>
    <text evidence="8">Binds 1 Ca(2+) ion. Required for its activity.</text>
</comment>
<evidence type="ECO:0000256" key="4">
    <source>
        <dbReference type="ARBA" id="ARBA00022723"/>
    </source>
</evidence>
<dbReference type="GO" id="GO:0045490">
    <property type="term" value="P:pectin catabolic process"/>
    <property type="evidence" value="ECO:0007669"/>
    <property type="project" value="UniProtKB-UniPathway"/>
</dbReference>
<dbReference type="UniPathway" id="UPA00545">
    <property type="reaction ID" value="UER00824"/>
</dbReference>
<evidence type="ECO:0000313" key="12">
    <source>
        <dbReference type="Proteomes" id="UP000243459"/>
    </source>
</evidence>
<dbReference type="SMART" id="SM00656">
    <property type="entry name" value="Amb_all"/>
    <property type="match status" value="1"/>
</dbReference>
<evidence type="ECO:0000256" key="1">
    <source>
        <dbReference type="ARBA" id="ARBA00000695"/>
    </source>
</evidence>
<dbReference type="Gramene" id="ONK77200">
    <property type="protein sequence ID" value="ONK77200"/>
    <property type="gene ID" value="A4U43_C02F4120"/>
</dbReference>